<feature type="domain" description="Methyl-accepting transducer" evidence="5">
    <location>
        <begin position="299"/>
        <end position="535"/>
    </location>
</feature>
<name>A0A5M6IWL4_9PROT</name>
<dbReference type="Gene3D" id="6.10.340.10">
    <property type="match status" value="1"/>
</dbReference>
<dbReference type="PANTHER" id="PTHR32089">
    <property type="entry name" value="METHYL-ACCEPTING CHEMOTAXIS PROTEIN MCPB"/>
    <property type="match status" value="1"/>
</dbReference>
<feature type="domain" description="HAMP" evidence="6">
    <location>
        <begin position="206"/>
        <end position="259"/>
    </location>
</feature>
<dbReference type="GO" id="GO:0016020">
    <property type="term" value="C:membrane"/>
    <property type="evidence" value="ECO:0007669"/>
    <property type="project" value="InterPro"/>
</dbReference>
<evidence type="ECO:0000313" key="8">
    <source>
        <dbReference type="Proteomes" id="UP000325255"/>
    </source>
</evidence>
<keyword evidence="4" id="KW-0812">Transmembrane</keyword>
<evidence type="ECO:0000256" key="4">
    <source>
        <dbReference type="SAM" id="Phobius"/>
    </source>
</evidence>
<comment type="similarity">
    <text evidence="2">Belongs to the methyl-accepting chemotaxis (MCP) protein family.</text>
</comment>
<proteinExistence type="inferred from homology"/>
<accession>A0A5M6IWL4</accession>
<feature type="transmembrane region" description="Helical" evidence="4">
    <location>
        <begin position="183"/>
        <end position="204"/>
    </location>
</feature>
<dbReference type="GO" id="GO:0004888">
    <property type="term" value="F:transmembrane signaling receptor activity"/>
    <property type="evidence" value="ECO:0007669"/>
    <property type="project" value="InterPro"/>
</dbReference>
<gene>
    <name evidence="7" type="ORF">F1189_08205</name>
</gene>
<dbReference type="GO" id="GO:0006935">
    <property type="term" value="P:chemotaxis"/>
    <property type="evidence" value="ECO:0007669"/>
    <property type="project" value="InterPro"/>
</dbReference>
<evidence type="ECO:0000256" key="2">
    <source>
        <dbReference type="ARBA" id="ARBA00029447"/>
    </source>
</evidence>
<keyword evidence="4" id="KW-1133">Transmembrane helix</keyword>
<dbReference type="SMART" id="SM00283">
    <property type="entry name" value="MA"/>
    <property type="match status" value="1"/>
</dbReference>
<dbReference type="EMBL" id="VWPK01000010">
    <property type="protein sequence ID" value="KAA5612710.1"/>
    <property type="molecule type" value="Genomic_DNA"/>
</dbReference>
<feature type="transmembrane region" description="Helical" evidence="4">
    <location>
        <begin position="6"/>
        <end position="27"/>
    </location>
</feature>
<dbReference type="AlphaFoldDB" id="A0A5M6IWL4"/>
<evidence type="ECO:0000256" key="1">
    <source>
        <dbReference type="ARBA" id="ARBA00023224"/>
    </source>
</evidence>
<dbReference type="Proteomes" id="UP000325255">
    <property type="component" value="Unassembled WGS sequence"/>
</dbReference>
<dbReference type="PROSITE" id="PS50885">
    <property type="entry name" value="HAMP"/>
    <property type="match status" value="1"/>
</dbReference>
<sequence>MTIVTRLFTAFGAMFLVVLLAGGIALYQATALNDAATAITEDSVPTLRIVNDMARALERFRAVQASYLLAPTAERLSDLKGLLNEARTEFTTGRRAYEASIDPGIEANRIVPAIDAAWRDYTAATARLEDNQLDQVTATRIYNVDTAPAFRHLRATVQASLDYNQRTGTASTEAIRATFRQTVWLIGGTTLLAALLAIASAVWMNTNVIARIVRLSGTTRQLSRRDYAFDLPCAARDDEIGELARAIGECRTGLQEADALAAAQTAGQAAQSERAGRLDTLTRSFEANAGQMVGGLSSAATLLNTTAQSLSDATGRTAERATTVSSAAEQADANIQTVAAAAEELASSVSEISRQVSQSTAAADKAADDARQTGTIVRSLAEGAERIGKVVELISGIAGQTNLLALNATIEAARAGEAGRGFAVVASEVKTLASQTAKATEDITVQVGQIQVATREAVAAIEAIAGAIGQVSQTTALIAASVEEQGATTQAIARNAQQMAAGAREVTHSIADVDRAAKDAGSGANNVLGAARDLSRQAEGLNREIGSFLAGVRAASRAA</sequence>
<organism evidence="7 8">
    <name type="scientific">Rhodovastum atsumiense</name>
    <dbReference type="NCBI Taxonomy" id="504468"/>
    <lineage>
        <taxon>Bacteria</taxon>
        <taxon>Pseudomonadati</taxon>
        <taxon>Pseudomonadota</taxon>
        <taxon>Alphaproteobacteria</taxon>
        <taxon>Acetobacterales</taxon>
        <taxon>Acetobacteraceae</taxon>
        <taxon>Rhodovastum</taxon>
    </lineage>
</organism>
<dbReference type="Pfam" id="PF12729">
    <property type="entry name" value="4HB_MCP_1"/>
    <property type="match status" value="1"/>
</dbReference>
<dbReference type="SMART" id="SM00304">
    <property type="entry name" value="HAMP"/>
    <property type="match status" value="1"/>
</dbReference>
<keyword evidence="1 3" id="KW-0807">Transducer</keyword>
<dbReference type="RefSeq" id="WP_150040243.1">
    <property type="nucleotide sequence ID" value="NZ_OW485601.1"/>
</dbReference>
<protein>
    <submittedName>
        <fullName evidence="7">HAMP domain-containing protein</fullName>
    </submittedName>
</protein>
<dbReference type="InterPro" id="IPR003660">
    <property type="entry name" value="HAMP_dom"/>
</dbReference>
<dbReference type="InterPro" id="IPR024478">
    <property type="entry name" value="HlyB_4HB_MCP"/>
</dbReference>
<dbReference type="PROSITE" id="PS50111">
    <property type="entry name" value="CHEMOTAXIS_TRANSDUC_2"/>
    <property type="match status" value="1"/>
</dbReference>
<dbReference type="Gene3D" id="1.10.287.950">
    <property type="entry name" value="Methyl-accepting chemotaxis protein"/>
    <property type="match status" value="1"/>
</dbReference>
<dbReference type="SUPFAM" id="SSF58104">
    <property type="entry name" value="Methyl-accepting chemotaxis protein (MCP) signaling domain"/>
    <property type="match status" value="1"/>
</dbReference>
<keyword evidence="4" id="KW-0472">Membrane</keyword>
<keyword evidence="8" id="KW-1185">Reference proteome</keyword>
<evidence type="ECO:0000313" key="7">
    <source>
        <dbReference type="EMBL" id="KAA5612710.1"/>
    </source>
</evidence>
<reference evidence="7 8" key="1">
    <citation type="submission" date="2019-09" db="EMBL/GenBank/DDBJ databases">
        <title>Genome sequence of Rhodovastum atsumiense, a diverse member of the Acetobacteraceae family of non-sulfur purple photosynthetic bacteria.</title>
        <authorList>
            <person name="Meyer T."/>
            <person name="Kyndt J."/>
        </authorList>
    </citation>
    <scope>NUCLEOTIDE SEQUENCE [LARGE SCALE GENOMIC DNA]</scope>
    <source>
        <strain evidence="7 8">DSM 21279</strain>
    </source>
</reference>
<dbReference type="InterPro" id="IPR004090">
    <property type="entry name" value="Chemotax_Me-accpt_rcpt"/>
</dbReference>
<evidence type="ECO:0000259" key="5">
    <source>
        <dbReference type="PROSITE" id="PS50111"/>
    </source>
</evidence>
<dbReference type="GO" id="GO:0007165">
    <property type="term" value="P:signal transduction"/>
    <property type="evidence" value="ECO:0007669"/>
    <property type="project" value="UniProtKB-KW"/>
</dbReference>
<dbReference type="InterPro" id="IPR004089">
    <property type="entry name" value="MCPsignal_dom"/>
</dbReference>
<dbReference type="PANTHER" id="PTHR32089:SF112">
    <property type="entry name" value="LYSOZYME-LIKE PROTEIN-RELATED"/>
    <property type="match status" value="1"/>
</dbReference>
<dbReference type="PRINTS" id="PR00260">
    <property type="entry name" value="CHEMTRNSDUCR"/>
</dbReference>
<dbReference type="OrthoDB" id="7295762at2"/>
<dbReference type="Pfam" id="PF00015">
    <property type="entry name" value="MCPsignal"/>
    <property type="match status" value="1"/>
</dbReference>
<comment type="caution">
    <text evidence="7">The sequence shown here is derived from an EMBL/GenBank/DDBJ whole genome shotgun (WGS) entry which is preliminary data.</text>
</comment>
<dbReference type="Pfam" id="PF00672">
    <property type="entry name" value="HAMP"/>
    <property type="match status" value="1"/>
</dbReference>
<evidence type="ECO:0000259" key="6">
    <source>
        <dbReference type="PROSITE" id="PS50885"/>
    </source>
</evidence>
<evidence type="ECO:0000256" key="3">
    <source>
        <dbReference type="PROSITE-ProRule" id="PRU00284"/>
    </source>
</evidence>